<organism evidence="2 3">
    <name type="scientific">Nitrospira japonica</name>
    <dbReference type="NCBI Taxonomy" id="1325564"/>
    <lineage>
        <taxon>Bacteria</taxon>
        <taxon>Pseudomonadati</taxon>
        <taxon>Nitrospirota</taxon>
        <taxon>Nitrospiria</taxon>
        <taxon>Nitrospirales</taxon>
        <taxon>Nitrospiraceae</taxon>
        <taxon>Nitrospira</taxon>
    </lineage>
</organism>
<proteinExistence type="predicted"/>
<sequence>MVIRQQPRFPVSFFGTLGYQNRLHQITKSFDLSRKGCRLESPFEAYAGMKVNLLLSLPEGDSPILIEQAVVRWCGVRDMGLEFQSLSSPHRERLDRTLQRFETTVGNEYPCPPSTNTM</sequence>
<dbReference type="KEGG" id="nja:NSJP_2753"/>
<name>A0A1W1I7E2_9BACT</name>
<dbReference type="SUPFAM" id="SSF141371">
    <property type="entry name" value="PilZ domain-like"/>
    <property type="match status" value="1"/>
</dbReference>
<accession>A0A1W1I7E2</accession>
<dbReference type="Gene3D" id="2.40.10.220">
    <property type="entry name" value="predicted glycosyltransferase like domains"/>
    <property type="match status" value="1"/>
</dbReference>
<dbReference type="InterPro" id="IPR009875">
    <property type="entry name" value="PilZ_domain"/>
</dbReference>
<evidence type="ECO:0000313" key="2">
    <source>
        <dbReference type="EMBL" id="SLM48920.1"/>
    </source>
</evidence>
<dbReference type="EMBL" id="LT828648">
    <property type="protein sequence ID" value="SLM48920.1"/>
    <property type="molecule type" value="Genomic_DNA"/>
</dbReference>
<evidence type="ECO:0000259" key="1">
    <source>
        <dbReference type="Pfam" id="PF07238"/>
    </source>
</evidence>
<protein>
    <recommendedName>
        <fullName evidence="1">PilZ domain-containing protein</fullName>
    </recommendedName>
</protein>
<reference evidence="2 3" key="1">
    <citation type="submission" date="2017-03" db="EMBL/GenBank/DDBJ databases">
        <authorList>
            <person name="Afonso C.L."/>
            <person name="Miller P.J."/>
            <person name="Scott M.A."/>
            <person name="Spackman E."/>
            <person name="Goraichik I."/>
            <person name="Dimitrov K.M."/>
            <person name="Suarez D.L."/>
            <person name="Swayne D.E."/>
        </authorList>
    </citation>
    <scope>NUCLEOTIDE SEQUENCE [LARGE SCALE GENOMIC DNA]</scope>
    <source>
        <strain evidence="2">Genome sequencing of Nitrospira japonica strain NJ11</strain>
    </source>
</reference>
<dbReference type="Proteomes" id="UP000192042">
    <property type="component" value="Chromosome I"/>
</dbReference>
<dbReference type="OrthoDB" id="9871984at2"/>
<keyword evidence="3" id="KW-1185">Reference proteome</keyword>
<dbReference type="Pfam" id="PF07238">
    <property type="entry name" value="PilZ"/>
    <property type="match status" value="1"/>
</dbReference>
<feature type="domain" description="PilZ" evidence="1">
    <location>
        <begin position="4"/>
        <end position="98"/>
    </location>
</feature>
<dbReference type="GO" id="GO:0035438">
    <property type="term" value="F:cyclic-di-GMP binding"/>
    <property type="evidence" value="ECO:0007669"/>
    <property type="project" value="InterPro"/>
</dbReference>
<gene>
    <name evidence="2" type="ORF">NSJP_2753</name>
</gene>
<evidence type="ECO:0000313" key="3">
    <source>
        <dbReference type="Proteomes" id="UP000192042"/>
    </source>
</evidence>
<dbReference type="RefSeq" id="WP_080887238.1">
    <property type="nucleotide sequence ID" value="NZ_LT828648.1"/>
</dbReference>
<dbReference type="AlphaFoldDB" id="A0A1W1I7E2"/>